<dbReference type="EMBL" id="GDQN01008041">
    <property type="protein sequence ID" value="JAT83013.1"/>
    <property type="molecule type" value="Transcribed_RNA"/>
</dbReference>
<dbReference type="OrthoDB" id="6612025at2759"/>
<protein>
    <submittedName>
        <fullName evidence="1">Uncharacterized protein</fullName>
    </submittedName>
</protein>
<feature type="non-terminal residue" evidence="1">
    <location>
        <position position="293"/>
    </location>
</feature>
<name>A0A1E1W7R6_PECGO</name>
<organism evidence="1">
    <name type="scientific">Pectinophora gossypiella</name>
    <name type="common">Cotton pink bollworm</name>
    <name type="synonym">Depressaria gossypiella</name>
    <dbReference type="NCBI Taxonomy" id="13191"/>
    <lineage>
        <taxon>Eukaryota</taxon>
        <taxon>Metazoa</taxon>
        <taxon>Ecdysozoa</taxon>
        <taxon>Arthropoda</taxon>
        <taxon>Hexapoda</taxon>
        <taxon>Insecta</taxon>
        <taxon>Pterygota</taxon>
        <taxon>Neoptera</taxon>
        <taxon>Endopterygota</taxon>
        <taxon>Lepidoptera</taxon>
        <taxon>Glossata</taxon>
        <taxon>Ditrysia</taxon>
        <taxon>Gelechioidea</taxon>
        <taxon>Gelechiidae</taxon>
        <taxon>Apatetrinae</taxon>
        <taxon>Pectinophora</taxon>
    </lineage>
</organism>
<reference evidence="1" key="1">
    <citation type="submission" date="2015-09" db="EMBL/GenBank/DDBJ databases">
        <title>De novo assembly of Pectinophora gossypiella (Pink Bollworm) gut transcriptome.</title>
        <authorList>
            <person name="Tassone E.E."/>
        </authorList>
    </citation>
    <scope>NUCLEOTIDE SEQUENCE</scope>
</reference>
<dbReference type="AlphaFoldDB" id="A0A1E1W7R6"/>
<feature type="non-terminal residue" evidence="1">
    <location>
        <position position="1"/>
    </location>
</feature>
<proteinExistence type="predicted"/>
<gene>
    <name evidence="1" type="ORF">g.4592</name>
</gene>
<accession>A0A1E1W7R6</accession>
<sequence length="293" mass="33786">QVIAEKSINTFTPLQCTENTAEIQVDEFFTPTTQSKTMTMSTTEISPLIVTDTLSLQHESELNITEPKKQKLKKGFTLSNELEVTEEFVDEHIEPYTEDRPQQVKSKVATTDENLHTITLSEQETQIDKFEEAVQSPKSSDVEETEEIITKFIQAPGNNEPIQVKTKRTILRKKRKSKNIEEGDVVIEESLDNDIAKQPQEVKHDVDIEEYIGDDMTVIDDFDKSTIELPDEVLHIPKMQTQVQIEEMEDLEEQNPDQVEITEIYPNIETPEEKKKQKKIIKRIVKKKIDTKT</sequence>
<evidence type="ECO:0000313" key="1">
    <source>
        <dbReference type="EMBL" id="JAT83013.1"/>
    </source>
</evidence>